<evidence type="ECO:0000259" key="10">
    <source>
        <dbReference type="Pfam" id="PF04290"/>
    </source>
</evidence>
<evidence type="ECO:0000256" key="9">
    <source>
        <dbReference type="RuleBase" id="RU369079"/>
    </source>
</evidence>
<sequence>MFECLEWISRRAMSIAGFCYLVITVLICFDIIARHLLGFSTEATIELTGYLMAVGMSWGLAGTLFDRGHVRIDVLVQKMPLRVRVWLHLLSLIALIVSTGFYVWGSVSLAMDSFAFNATDLTTLRTPLVWPQGLWAAGFALLLLAGFALLFRALKQMMTGQQDAMDRALMARTYEDEAAETLEAVAEAQSMMHEPVQAGVRK</sequence>
<feature type="transmembrane region" description="Helical" evidence="9">
    <location>
        <begin position="133"/>
        <end position="151"/>
    </location>
</feature>
<keyword evidence="6 9" id="KW-1133">Transmembrane helix</keyword>
<accession>A0A6B2QWN7</accession>
<feature type="transmembrane region" description="Helical" evidence="9">
    <location>
        <begin position="85"/>
        <end position="104"/>
    </location>
</feature>
<dbReference type="AlphaFoldDB" id="A0A6B2QWN7"/>
<gene>
    <name evidence="11" type="ORF">G3I67_06205</name>
</gene>
<keyword evidence="5 9" id="KW-0812">Transmembrane</keyword>
<evidence type="ECO:0000256" key="6">
    <source>
        <dbReference type="ARBA" id="ARBA00022989"/>
    </source>
</evidence>
<dbReference type="GO" id="GO:0022857">
    <property type="term" value="F:transmembrane transporter activity"/>
    <property type="evidence" value="ECO:0007669"/>
    <property type="project" value="UniProtKB-UniRule"/>
</dbReference>
<evidence type="ECO:0000256" key="8">
    <source>
        <dbReference type="ARBA" id="ARBA00038436"/>
    </source>
</evidence>
<feature type="transmembrane region" description="Helical" evidence="9">
    <location>
        <begin position="12"/>
        <end position="33"/>
    </location>
</feature>
<keyword evidence="7 9" id="KW-0472">Membrane</keyword>
<dbReference type="RefSeq" id="WP_163652638.1">
    <property type="nucleotide sequence ID" value="NZ_JAAGRN010000003.1"/>
</dbReference>
<keyword evidence="3" id="KW-1003">Cell membrane</keyword>
<feature type="transmembrane region" description="Helical" evidence="9">
    <location>
        <begin position="45"/>
        <end position="65"/>
    </location>
</feature>
<comment type="subunit">
    <text evidence="9">The complex comprises the extracytoplasmic solute receptor protein and the two transmembrane proteins.</text>
</comment>
<comment type="function">
    <text evidence="9">Part of the tripartite ATP-independent periplasmic (TRAP) transport system.</text>
</comment>
<dbReference type="PANTHER" id="PTHR35011">
    <property type="entry name" value="2,3-DIKETO-L-GULONATE TRAP TRANSPORTER SMALL PERMEASE PROTEIN YIAM"/>
    <property type="match status" value="1"/>
</dbReference>
<evidence type="ECO:0000256" key="1">
    <source>
        <dbReference type="ARBA" id="ARBA00004429"/>
    </source>
</evidence>
<evidence type="ECO:0000256" key="3">
    <source>
        <dbReference type="ARBA" id="ARBA00022475"/>
    </source>
</evidence>
<evidence type="ECO:0000256" key="7">
    <source>
        <dbReference type="ARBA" id="ARBA00023136"/>
    </source>
</evidence>
<organism evidence="11">
    <name type="scientific">Sheuella amnicola</name>
    <dbReference type="NCBI Taxonomy" id="2707330"/>
    <lineage>
        <taxon>Bacteria</taxon>
        <taxon>Pseudomonadati</taxon>
        <taxon>Pseudomonadota</taxon>
        <taxon>Betaproteobacteria</taxon>
        <taxon>Burkholderiales</taxon>
        <taxon>Alcaligenaceae</taxon>
        <taxon>Sheuella</taxon>
    </lineage>
</organism>
<comment type="similarity">
    <text evidence="8 9">Belongs to the TRAP transporter small permease family.</text>
</comment>
<keyword evidence="4 9" id="KW-0997">Cell inner membrane</keyword>
<dbReference type="PANTHER" id="PTHR35011:SF10">
    <property type="entry name" value="TRAP TRANSPORTER SMALL PERMEASE PROTEIN"/>
    <property type="match status" value="1"/>
</dbReference>
<comment type="subcellular location">
    <subcellularLocation>
        <location evidence="1 9">Cell inner membrane</location>
        <topology evidence="1 9">Multi-pass membrane protein</topology>
    </subcellularLocation>
</comment>
<dbReference type="InterPro" id="IPR055348">
    <property type="entry name" value="DctQ"/>
</dbReference>
<feature type="domain" description="Tripartite ATP-independent periplasmic transporters DctQ component" evidence="10">
    <location>
        <begin position="23"/>
        <end position="155"/>
    </location>
</feature>
<protein>
    <recommendedName>
        <fullName evidence="9">TRAP transporter small permease protein</fullName>
    </recommendedName>
</protein>
<reference evidence="11" key="1">
    <citation type="submission" date="2020-02" db="EMBL/GenBank/DDBJ databases">
        <authorList>
            <person name="Chen W.-M."/>
        </authorList>
    </citation>
    <scope>NUCLEOTIDE SEQUENCE</scope>
    <source>
        <strain evidence="11">NBD-18</strain>
    </source>
</reference>
<name>A0A6B2QWN7_9BURK</name>
<dbReference type="InterPro" id="IPR007387">
    <property type="entry name" value="TRAP_DctQ"/>
</dbReference>
<evidence type="ECO:0000256" key="4">
    <source>
        <dbReference type="ARBA" id="ARBA00022519"/>
    </source>
</evidence>
<evidence type="ECO:0000256" key="2">
    <source>
        <dbReference type="ARBA" id="ARBA00022448"/>
    </source>
</evidence>
<evidence type="ECO:0000313" key="11">
    <source>
        <dbReference type="EMBL" id="NDY82820.1"/>
    </source>
</evidence>
<dbReference type="Pfam" id="PF04290">
    <property type="entry name" value="DctQ"/>
    <property type="match status" value="1"/>
</dbReference>
<dbReference type="EMBL" id="JAAGRN010000003">
    <property type="protein sequence ID" value="NDY82820.1"/>
    <property type="molecule type" value="Genomic_DNA"/>
</dbReference>
<proteinExistence type="inferred from homology"/>
<dbReference type="GO" id="GO:0005886">
    <property type="term" value="C:plasma membrane"/>
    <property type="evidence" value="ECO:0007669"/>
    <property type="project" value="UniProtKB-SubCell"/>
</dbReference>
<evidence type="ECO:0000256" key="5">
    <source>
        <dbReference type="ARBA" id="ARBA00022692"/>
    </source>
</evidence>
<keyword evidence="2 9" id="KW-0813">Transport</keyword>
<dbReference type="GO" id="GO:0015740">
    <property type="term" value="P:C4-dicarboxylate transport"/>
    <property type="evidence" value="ECO:0007669"/>
    <property type="project" value="TreeGrafter"/>
</dbReference>
<comment type="caution">
    <text evidence="11">The sequence shown here is derived from an EMBL/GenBank/DDBJ whole genome shotgun (WGS) entry which is preliminary data.</text>
</comment>